<sequence length="143" mass="15695">MVFRASKQKVLNRGVPPDSFLNELATWGKMAPDDIFAPNPHTDIYSNIVEVLGPWQDLKHRRAVLLEVMRVLAGFESSWDWNAGVDITNPTSTTPDTIEAGAWQVSANSMAFGPELKALVLNKVGSLKGCFESYGAGSRLRFG</sequence>
<comment type="caution">
    <text evidence="1">The sequence shown here is derived from an EMBL/GenBank/DDBJ whole genome shotgun (WGS) entry which is preliminary data.</text>
</comment>
<name>A0ABS1VAM9_9PROT</name>
<gene>
    <name evidence="1" type="ORF">JMJ55_25505</name>
</gene>
<organism evidence="1 2">
    <name type="scientific">Belnapia mucosa</name>
    <dbReference type="NCBI Taxonomy" id="2804532"/>
    <lineage>
        <taxon>Bacteria</taxon>
        <taxon>Pseudomonadati</taxon>
        <taxon>Pseudomonadota</taxon>
        <taxon>Alphaproteobacteria</taxon>
        <taxon>Acetobacterales</taxon>
        <taxon>Roseomonadaceae</taxon>
        <taxon>Belnapia</taxon>
    </lineage>
</organism>
<keyword evidence="2" id="KW-1185">Reference proteome</keyword>
<dbReference type="Proteomes" id="UP000606490">
    <property type="component" value="Unassembled WGS sequence"/>
</dbReference>
<protein>
    <submittedName>
        <fullName evidence="1">Uncharacterized protein</fullName>
    </submittedName>
</protein>
<evidence type="ECO:0000313" key="2">
    <source>
        <dbReference type="Proteomes" id="UP000606490"/>
    </source>
</evidence>
<dbReference type="RefSeq" id="WP_202828438.1">
    <property type="nucleotide sequence ID" value="NZ_JAEUXJ010000017.1"/>
</dbReference>
<reference evidence="1 2" key="1">
    <citation type="submission" date="2021-01" db="EMBL/GenBank/DDBJ databases">
        <title>Belnapia mucosa sp. nov. and Belnapia arida sp. nov., isolated from the Tabernas Desert (Almeria, Spain).</title>
        <authorList>
            <person name="Molina-Menor E."/>
            <person name="Vidal-Verdu A."/>
            <person name="Calonge A."/>
            <person name="Satari L."/>
            <person name="Pereto Magraner J."/>
            <person name="Porcar Miralles M."/>
        </authorList>
    </citation>
    <scope>NUCLEOTIDE SEQUENCE [LARGE SCALE GENOMIC DNA]</scope>
    <source>
        <strain evidence="1 2">T6</strain>
    </source>
</reference>
<proteinExistence type="predicted"/>
<dbReference type="EMBL" id="JAEUXJ010000017">
    <property type="protein sequence ID" value="MBL6458697.1"/>
    <property type="molecule type" value="Genomic_DNA"/>
</dbReference>
<accession>A0ABS1VAM9</accession>
<evidence type="ECO:0000313" key="1">
    <source>
        <dbReference type="EMBL" id="MBL6458697.1"/>
    </source>
</evidence>